<reference evidence="3" key="1">
    <citation type="submission" date="2019-11" db="EMBL/GenBank/DDBJ databases">
        <authorList>
            <person name="Feng L."/>
        </authorList>
    </citation>
    <scope>NUCLEOTIDE SEQUENCE</scope>
    <source>
        <strain evidence="3">VdisparLFYP95</strain>
    </source>
</reference>
<proteinExistence type="predicted"/>
<sequence>MNLQDYIEQIKGWIVRQCFLIRHYRIVIFIFFILALAMIAAGIFYPHKDEHIDINSAQSEDTIDNQRQVDAKEQSSKRANKKRNGNNNGKSNKAGVDNKAVHDEKDDSIVKGRLLYDVSSVERSHPWREVFKNISSTDLLHQNDGTRDFDDDYEEMDDLNNMSDDEWAIVNGYLSSEKKGVRKYRRTKNKTIRTDRKKPKELNGDTTHDKINNFSSARVPSKIAINTNLSSLQEPIELVGIIEGNQNIAILRKGSEEQMVTVGSSWQGISVSNINASGVEIIEGGLSRWLKIE</sequence>
<accession>A0A6N3A290</accession>
<dbReference type="AlphaFoldDB" id="A0A6N3A290"/>
<organism evidence="3">
    <name type="scientific">Veillonella dispar</name>
    <dbReference type="NCBI Taxonomy" id="39778"/>
    <lineage>
        <taxon>Bacteria</taxon>
        <taxon>Bacillati</taxon>
        <taxon>Bacillota</taxon>
        <taxon>Negativicutes</taxon>
        <taxon>Veillonellales</taxon>
        <taxon>Veillonellaceae</taxon>
        <taxon>Veillonella</taxon>
    </lineage>
</organism>
<feature type="transmembrane region" description="Helical" evidence="2">
    <location>
        <begin position="26"/>
        <end position="45"/>
    </location>
</feature>
<feature type="compositionally biased region" description="Low complexity" evidence="1">
    <location>
        <begin position="85"/>
        <end position="95"/>
    </location>
</feature>
<dbReference type="EMBL" id="CACRUF010000016">
    <property type="protein sequence ID" value="VYT86069.1"/>
    <property type="molecule type" value="Genomic_DNA"/>
</dbReference>
<keyword evidence="2" id="KW-1133">Transmembrane helix</keyword>
<dbReference type="RefSeq" id="WP_156719271.1">
    <property type="nucleotide sequence ID" value="NZ_CACRUF010000016.1"/>
</dbReference>
<evidence type="ECO:0000256" key="1">
    <source>
        <dbReference type="SAM" id="MobiDB-lite"/>
    </source>
</evidence>
<feature type="region of interest" description="Disordered" evidence="1">
    <location>
        <begin position="56"/>
        <end position="102"/>
    </location>
</feature>
<evidence type="ECO:0000256" key="2">
    <source>
        <dbReference type="SAM" id="Phobius"/>
    </source>
</evidence>
<keyword evidence="2" id="KW-0812">Transmembrane</keyword>
<feature type="compositionally biased region" description="Basic and acidic residues" evidence="1">
    <location>
        <begin position="67"/>
        <end position="76"/>
    </location>
</feature>
<protein>
    <submittedName>
        <fullName evidence="3">Uncharacterized protein</fullName>
    </submittedName>
</protein>
<keyword evidence="2" id="KW-0472">Membrane</keyword>
<gene>
    <name evidence="3" type="ORF">VDLFYP95_00900</name>
</gene>
<evidence type="ECO:0000313" key="3">
    <source>
        <dbReference type="EMBL" id="VYT86069.1"/>
    </source>
</evidence>
<name>A0A6N3A290_9FIRM</name>
<feature type="compositionally biased region" description="Polar residues" evidence="1">
    <location>
        <begin position="56"/>
        <end position="66"/>
    </location>
</feature>